<reference evidence="3" key="2">
    <citation type="submission" date="2021-04" db="EMBL/GenBank/DDBJ databases">
        <authorList>
            <person name="Podell S."/>
        </authorList>
    </citation>
    <scope>NUCLEOTIDE SEQUENCE</scope>
    <source>
        <strain evidence="3">Hildebrandi</strain>
    </source>
</reference>
<dbReference type="InterPro" id="IPR033909">
    <property type="entry name" value="RNR_small"/>
</dbReference>
<protein>
    <submittedName>
        <fullName evidence="3">Ribonucleoside-diphosphate reductase</fullName>
    </submittedName>
</protein>
<sequence length="468" mass="53272">MPHAAILTVRRLHWLLLLLLEPSCSSSILFSKGSGFWGSSHTVGGEHRNRWMVPSRYRRPDPNENKNGIFENDVLLNVVDERYRGGSTEHHIKPSNAHDRPSKSTKSGEQHSLRTSDSQPETLTTSSWSRESMAYPDGFVEAICRQDDDGARFSLFPIEHPDLWNMYKQHVASFWTADEIDLSADLTDWQENLTDNERHFISMVLAFFAGADGIVVENLAERFCREVTVPEARCFYGFQMAMESIHQETYCLLIDTYIAKPKDRELLFSAHSNVPSVEKKAKWAQRYIGSDASFAERLVAFAAVEGVFFSGAFCAIFWLKKRGLMPGLTFSNELISRDEGLHCSFACQLYSKLERKLSEHDIYQLIGEAVEVEKGFICDALPVSLIGMNKNLMSQYIEFVADRLLRDLGYRPLYGSKNPFDWMDMISLEGKTNFFEKRVGEYQKSGVMASVDQSNATSRGMLNFDADF</sequence>
<evidence type="ECO:0000256" key="2">
    <source>
        <dbReference type="SAM" id="SignalP"/>
    </source>
</evidence>
<evidence type="ECO:0000313" key="3">
    <source>
        <dbReference type="EMBL" id="KAG7360779.1"/>
    </source>
</evidence>
<feature type="compositionally biased region" description="Basic and acidic residues" evidence="1">
    <location>
        <begin position="86"/>
        <end position="114"/>
    </location>
</feature>
<name>A0A9K3PXJ9_9STRA</name>
<evidence type="ECO:0000256" key="1">
    <source>
        <dbReference type="SAM" id="MobiDB-lite"/>
    </source>
</evidence>
<keyword evidence="2" id="KW-0732">Signal</keyword>
<feature type="compositionally biased region" description="Polar residues" evidence="1">
    <location>
        <begin position="115"/>
        <end position="128"/>
    </location>
</feature>
<dbReference type="Proteomes" id="UP000693970">
    <property type="component" value="Unassembled WGS sequence"/>
</dbReference>
<dbReference type="AlphaFoldDB" id="A0A9K3PXJ9"/>
<gene>
    <name evidence="3" type="ORF">IV203_035878</name>
</gene>
<evidence type="ECO:0000313" key="4">
    <source>
        <dbReference type="Proteomes" id="UP000693970"/>
    </source>
</evidence>
<organism evidence="3 4">
    <name type="scientific">Nitzschia inconspicua</name>
    <dbReference type="NCBI Taxonomy" id="303405"/>
    <lineage>
        <taxon>Eukaryota</taxon>
        <taxon>Sar</taxon>
        <taxon>Stramenopiles</taxon>
        <taxon>Ochrophyta</taxon>
        <taxon>Bacillariophyta</taxon>
        <taxon>Bacillariophyceae</taxon>
        <taxon>Bacillariophycidae</taxon>
        <taxon>Bacillariales</taxon>
        <taxon>Bacillariaceae</taxon>
        <taxon>Nitzschia</taxon>
    </lineage>
</organism>
<dbReference type="PANTHER" id="PTHR23409:SF18">
    <property type="entry name" value="RIBONUCLEOSIDE-DIPHOSPHATE REDUCTASE SUBUNIT M2"/>
    <property type="match status" value="1"/>
</dbReference>
<dbReference type="OrthoDB" id="10248373at2759"/>
<feature type="signal peptide" evidence="2">
    <location>
        <begin position="1"/>
        <end position="27"/>
    </location>
</feature>
<keyword evidence="4" id="KW-1185">Reference proteome</keyword>
<dbReference type="CDD" id="cd01049">
    <property type="entry name" value="RNRR2"/>
    <property type="match status" value="1"/>
</dbReference>
<comment type="caution">
    <text evidence="3">The sequence shown here is derived from an EMBL/GenBank/DDBJ whole genome shotgun (WGS) entry which is preliminary data.</text>
</comment>
<feature type="chain" id="PRO_5039940413" evidence="2">
    <location>
        <begin position="28"/>
        <end position="468"/>
    </location>
</feature>
<dbReference type="GO" id="GO:0009263">
    <property type="term" value="P:deoxyribonucleotide biosynthetic process"/>
    <property type="evidence" value="ECO:0007669"/>
    <property type="project" value="InterPro"/>
</dbReference>
<accession>A0A9K3PXJ9</accession>
<dbReference type="EMBL" id="JAGRRH010000013">
    <property type="protein sequence ID" value="KAG7360779.1"/>
    <property type="molecule type" value="Genomic_DNA"/>
</dbReference>
<dbReference type="Pfam" id="PF00268">
    <property type="entry name" value="Ribonuc_red_sm"/>
    <property type="match status" value="1"/>
</dbReference>
<reference evidence="3" key="1">
    <citation type="journal article" date="2021" name="Sci. Rep.">
        <title>Diploid genomic architecture of Nitzschia inconspicua, an elite biomass production diatom.</title>
        <authorList>
            <person name="Oliver A."/>
            <person name="Podell S."/>
            <person name="Pinowska A."/>
            <person name="Traller J.C."/>
            <person name="Smith S.R."/>
            <person name="McClure R."/>
            <person name="Beliaev A."/>
            <person name="Bohutskyi P."/>
            <person name="Hill E.A."/>
            <person name="Rabines A."/>
            <person name="Zheng H."/>
            <person name="Allen L.Z."/>
            <person name="Kuo A."/>
            <person name="Grigoriev I.V."/>
            <person name="Allen A.E."/>
            <person name="Hazlebeck D."/>
            <person name="Allen E.E."/>
        </authorList>
    </citation>
    <scope>NUCLEOTIDE SEQUENCE</scope>
    <source>
        <strain evidence="3">Hildebrandi</strain>
    </source>
</reference>
<dbReference type="PANTHER" id="PTHR23409">
    <property type="entry name" value="RIBONUCLEOSIDE-DIPHOSPHATE REDUCTASE SMALL CHAIN"/>
    <property type="match status" value="1"/>
</dbReference>
<proteinExistence type="predicted"/>
<feature type="region of interest" description="Disordered" evidence="1">
    <location>
        <begin position="86"/>
        <end position="128"/>
    </location>
</feature>
<dbReference type="InterPro" id="IPR000358">
    <property type="entry name" value="RNR_small_fam"/>
</dbReference>